<keyword evidence="7" id="KW-1185">Reference proteome</keyword>
<dbReference type="AlphaFoldDB" id="A0A809SGY4"/>
<accession>A0A809SGY4</accession>
<evidence type="ECO:0000313" key="6">
    <source>
        <dbReference type="EMBL" id="BBP00330.1"/>
    </source>
</evidence>
<dbReference type="InterPro" id="IPR003959">
    <property type="entry name" value="ATPase_AAA_core"/>
</dbReference>
<keyword evidence="1" id="KW-0547">Nucleotide-binding</keyword>
<dbReference type="SUPFAM" id="SSF52540">
    <property type="entry name" value="P-loop containing nucleoside triphosphate hydrolases"/>
    <property type="match status" value="1"/>
</dbReference>
<protein>
    <recommendedName>
        <fullName evidence="4">Uncharacterized AAA domain-containing protein ycf46</fullName>
    </recommendedName>
</protein>
<dbReference type="RefSeq" id="WP_162084275.1">
    <property type="nucleotide sequence ID" value="NZ_AP021881.1"/>
</dbReference>
<sequence>MTTSASIQIINHIRSYVESRYPMLYLVTSEDAVADDIICALTEGRKITEWNMALGLVNFATKQPYMEDEYKDLSAALLWMLEQDFEQQIIVIRDVHLGLRDNAIAVARLKALVMQVLGRAHTHITIFLVATQVYIPVELEKFTTLFDLPLPDEISIRGLIEDEALMLDVCIDEETISQLATSFQGLTHYEIKQLLKRSYQTEGEIGRQHIELIHDEKAQIIQKNGALELIKTKESLASIGGLKNLKTWLRQKEKILANWSDARKFGVETPKGIMVVGMPGCGKSLTAKATASLFKLPLLKLDMGSMMGKYVGESEGNMRRALKVAEAVSPCVLWVDEVEKAFVGIGSQGAGSEVATRMFGYFLTWMQEKTSQVFVIATANDISALPPELLRKGRFDEIFYVDFPNEIERKDIFSLHLKKRGKLNEHTDLGQLAKDTMDYSGADIESVVKDAIESAFVEGKAELDTVRLQKIIINTQPLGAVMKDKVKEYKDKFEKMKIKKAS</sequence>
<dbReference type="InterPro" id="IPR052381">
    <property type="entry name" value="AAA_domain_protein"/>
</dbReference>
<evidence type="ECO:0000259" key="5">
    <source>
        <dbReference type="SMART" id="SM00382"/>
    </source>
</evidence>
<dbReference type="InterPro" id="IPR003593">
    <property type="entry name" value="AAA+_ATPase"/>
</dbReference>
<dbReference type="Pfam" id="PF17862">
    <property type="entry name" value="AAA_lid_3"/>
    <property type="match status" value="1"/>
</dbReference>
<reference evidence="7" key="1">
    <citation type="submission" date="2019-11" db="EMBL/GenBank/DDBJ databases">
        <title>Isolation and characterization of a novel species in the genus Sulfuriferula.</title>
        <authorList>
            <person name="Mochizuki J."/>
            <person name="Kojima H."/>
            <person name="Fukui M."/>
        </authorList>
    </citation>
    <scope>NUCLEOTIDE SEQUENCE [LARGE SCALE GENOMIC DNA]</scope>
    <source>
        <strain evidence="7">SGTM</strain>
    </source>
</reference>
<evidence type="ECO:0000256" key="2">
    <source>
        <dbReference type="ARBA" id="ARBA00022840"/>
    </source>
</evidence>
<dbReference type="Pfam" id="PF00004">
    <property type="entry name" value="AAA"/>
    <property type="match status" value="1"/>
</dbReference>
<dbReference type="KEGG" id="sniv:SFSGTM_10380"/>
<dbReference type="InterPro" id="IPR027417">
    <property type="entry name" value="P-loop_NTPase"/>
</dbReference>
<name>A0A809SGY4_9PROT</name>
<feature type="domain" description="AAA+ ATPase" evidence="5">
    <location>
        <begin position="269"/>
        <end position="405"/>
    </location>
</feature>
<dbReference type="Gene3D" id="3.40.50.300">
    <property type="entry name" value="P-loop containing nucleotide triphosphate hydrolases"/>
    <property type="match status" value="1"/>
</dbReference>
<dbReference type="PANTHER" id="PTHR42960:SF1">
    <property type="entry name" value="YCF46 PROTEIN"/>
    <property type="match status" value="1"/>
</dbReference>
<dbReference type="Proteomes" id="UP000463939">
    <property type="component" value="Chromosome"/>
</dbReference>
<dbReference type="InterPro" id="IPR041569">
    <property type="entry name" value="AAA_lid_3"/>
</dbReference>
<comment type="similarity">
    <text evidence="3">Belongs to the AAA ATPase family. Highly divergent.</text>
</comment>
<dbReference type="EMBL" id="AP021881">
    <property type="protein sequence ID" value="BBP00330.1"/>
    <property type="molecule type" value="Genomic_DNA"/>
</dbReference>
<dbReference type="Gene3D" id="1.10.8.60">
    <property type="match status" value="1"/>
</dbReference>
<evidence type="ECO:0000256" key="3">
    <source>
        <dbReference type="ARBA" id="ARBA00038088"/>
    </source>
</evidence>
<gene>
    <name evidence="6" type="ORF">SFSGTM_10380</name>
</gene>
<dbReference type="PANTHER" id="PTHR42960">
    <property type="entry name" value="YCF46 PROTEIN"/>
    <property type="match status" value="1"/>
</dbReference>
<organism evidence="6 7">
    <name type="scientific">Sulfuriferula nivalis</name>
    <dbReference type="NCBI Taxonomy" id="2675298"/>
    <lineage>
        <taxon>Bacteria</taxon>
        <taxon>Pseudomonadati</taxon>
        <taxon>Pseudomonadota</taxon>
        <taxon>Betaproteobacteria</taxon>
        <taxon>Nitrosomonadales</taxon>
        <taxon>Sulfuricellaceae</taxon>
        <taxon>Sulfuriferula</taxon>
    </lineage>
</organism>
<evidence type="ECO:0000256" key="4">
    <source>
        <dbReference type="ARBA" id="ARBA00040480"/>
    </source>
</evidence>
<keyword evidence="2" id="KW-0067">ATP-binding</keyword>
<dbReference type="GO" id="GO:0016887">
    <property type="term" value="F:ATP hydrolysis activity"/>
    <property type="evidence" value="ECO:0007669"/>
    <property type="project" value="InterPro"/>
</dbReference>
<evidence type="ECO:0000313" key="7">
    <source>
        <dbReference type="Proteomes" id="UP000463939"/>
    </source>
</evidence>
<evidence type="ECO:0000256" key="1">
    <source>
        <dbReference type="ARBA" id="ARBA00022741"/>
    </source>
</evidence>
<dbReference type="GO" id="GO:0005524">
    <property type="term" value="F:ATP binding"/>
    <property type="evidence" value="ECO:0007669"/>
    <property type="project" value="UniProtKB-KW"/>
</dbReference>
<proteinExistence type="inferred from homology"/>
<dbReference type="SMART" id="SM00382">
    <property type="entry name" value="AAA"/>
    <property type="match status" value="1"/>
</dbReference>